<evidence type="ECO:0000256" key="3">
    <source>
        <dbReference type="ARBA" id="ARBA00022676"/>
    </source>
</evidence>
<name>A0A809S7V0_9PROT</name>
<gene>
    <name evidence="10" type="ORF">SFSGTM_05000</name>
</gene>
<evidence type="ECO:0000256" key="1">
    <source>
        <dbReference type="ARBA" id="ARBA00004651"/>
    </source>
</evidence>
<dbReference type="GO" id="GO:0009103">
    <property type="term" value="P:lipopolysaccharide biosynthetic process"/>
    <property type="evidence" value="ECO:0007669"/>
    <property type="project" value="UniProtKB-ARBA"/>
</dbReference>
<keyword evidence="7 8" id="KW-0472">Membrane</keyword>
<dbReference type="Proteomes" id="UP000463939">
    <property type="component" value="Chromosome"/>
</dbReference>
<comment type="subcellular location">
    <subcellularLocation>
        <location evidence="1">Cell membrane</location>
        <topology evidence="1">Multi-pass membrane protein</topology>
    </subcellularLocation>
</comment>
<feature type="transmembrane region" description="Helical" evidence="8">
    <location>
        <begin position="229"/>
        <end position="249"/>
    </location>
</feature>
<proteinExistence type="predicted"/>
<evidence type="ECO:0000256" key="2">
    <source>
        <dbReference type="ARBA" id="ARBA00022475"/>
    </source>
</evidence>
<accession>A0A809S7V0</accession>
<dbReference type="EMBL" id="AP021881">
    <property type="protein sequence ID" value="BBO99791.1"/>
    <property type="molecule type" value="Genomic_DNA"/>
</dbReference>
<dbReference type="GO" id="GO:0005886">
    <property type="term" value="C:plasma membrane"/>
    <property type="evidence" value="ECO:0007669"/>
    <property type="project" value="UniProtKB-SubCell"/>
</dbReference>
<feature type="transmembrane region" description="Helical" evidence="8">
    <location>
        <begin position="287"/>
        <end position="305"/>
    </location>
</feature>
<organism evidence="10 11">
    <name type="scientific">Sulfuriferula nivalis</name>
    <dbReference type="NCBI Taxonomy" id="2675298"/>
    <lineage>
        <taxon>Bacteria</taxon>
        <taxon>Pseudomonadati</taxon>
        <taxon>Pseudomonadota</taxon>
        <taxon>Betaproteobacteria</taxon>
        <taxon>Nitrosomonadales</taxon>
        <taxon>Sulfuricellaceae</taxon>
        <taxon>Sulfuriferula</taxon>
    </lineage>
</organism>
<reference evidence="11" key="1">
    <citation type="submission" date="2019-11" db="EMBL/GenBank/DDBJ databases">
        <title>Isolation and characterization of a novel species in the genus Sulfuriferula.</title>
        <authorList>
            <person name="Mochizuki J."/>
            <person name="Kojima H."/>
            <person name="Fukui M."/>
        </authorList>
    </citation>
    <scope>NUCLEOTIDE SEQUENCE [LARGE SCALE GENOMIC DNA]</scope>
    <source>
        <strain evidence="11">SGTM</strain>
    </source>
</reference>
<keyword evidence="3" id="KW-0328">Glycosyltransferase</keyword>
<dbReference type="PANTHER" id="PTHR33908">
    <property type="entry name" value="MANNOSYLTRANSFERASE YKCB-RELATED"/>
    <property type="match status" value="1"/>
</dbReference>
<keyword evidence="5 8" id="KW-0812">Transmembrane</keyword>
<dbReference type="GO" id="GO:0016763">
    <property type="term" value="F:pentosyltransferase activity"/>
    <property type="evidence" value="ECO:0007669"/>
    <property type="project" value="TreeGrafter"/>
</dbReference>
<feature type="transmembrane region" description="Helical" evidence="8">
    <location>
        <begin position="264"/>
        <end position="281"/>
    </location>
</feature>
<protein>
    <recommendedName>
        <fullName evidence="9">Glycosyltransferase RgtA/B/C/D-like domain-containing protein</fullName>
    </recommendedName>
</protein>
<dbReference type="Pfam" id="PF13231">
    <property type="entry name" value="PMT_2"/>
    <property type="match status" value="1"/>
</dbReference>
<keyword evidence="2" id="KW-1003">Cell membrane</keyword>
<evidence type="ECO:0000256" key="7">
    <source>
        <dbReference type="ARBA" id="ARBA00023136"/>
    </source>
</evidence>
<dbReference type="PANTHER" id="PTHR33908:SF11">
    <property type="entry name" value="MEMBRANE PROTEIN"/>
    <property type="match status" value="1"/>
</dbReference>
<dbReference type="KEGG" id="sniv:SFSGTM_05000"/>
<dbReference type="InterPro" id="IPR038731">
    <property type="entry name" value="RgtA/B/C-like"/>
</dbReference>
<feature type="transmembrane region" description="Helical" evidence="8">
    <location>
        <begin position="100"/>
        <end position="131"/>
    </location>
</feature>
<feature type="transmembrane region" description="Helical" evidence="8">
    <location>
        <begin position="143"/>
        <end position="170"/>
    </location>
</feature>
<dbReference type="RefSeq" id="WP_162083795.1">
    <property type="nucleotide sequence ID" value="NZ_AP021881.1"/>
</dbReference>
<feature type="transmembrane region" description="Helical" evidence="8">
    <location>
        <begin position="67"/>
        <end position="88"/>
    </location>
</feature>
<evidence type="ECO:0000313" key="10">
    <source>
        <dbReference type="EMBL" id="BBO99791.1"/>
    </source>
</evidence>
<evidence type="ECO:0000313" key="11">
    <source>
        <dbReference type="Proteomes" id="UP000463939"/>
    </source>
</evidence>
<dbReference type="InterPro" id="IPR050297">
    <property type="entry name" value="LipidA_mod_glycosyltrf_83"/>
</dbReference>
<evidence type="ECO:0000259" key="9">
    <source>
        <dbReference type="Pfam" id="PF13231"/>
    </source>
</evidence>
<keyword evidence="4" id="KW-0808">Transferase</keyword>
<feature type="domain" description="Glycosyltransferase RgtA/B/C/D-like" evidence="9">
    <location>
        <begin position="47"/>
        <end position="202"/>
    </location>
</feature>
<feature type="transmembrane region" description="Helical" evidence="8">
    <location>
        <begin position="182"/>
        <end position="202"/>
    </location>
</feature>
<keyword evidence="11" id="KW-1185">Reference proteome</keyword>
<keyword evidence="6 8" id="KW-1133">Transmembrane helix</keyword>
<evidence type="ECO:0000256" key="6">
    <source>
        <dbReference type="ARBA" id="ARBA00022989"/>
    </source>
</evidence>
<feature type="transmembrane region" description="Helical" evidence="8">
    <location>
        <begin position="317"/>
        <end position="339"/>
    </location>
</feature>
<dbReference type="AlphaFoldDB" id="A0A809S7V0"/>
<evidence type="ECO:0000256" key="5">
    <source>
        <dbReference type="ARBA" id="ARBA00022692"/>
    </source>
</evidence>
<evidence type="ECO:0000256" key="4">
    <source>
        <dbReference type="ARBA" id="ARBA00022679"/>
    </source>
</evidence>
<sequence>MNAQKTFQRVLWSTLLLKLALAYFLPMSGDEAYFIVWARHLDYGYYDHPPMVGWILYVMRWFGDSEVLMRLPAVVFSTLMGAGIYRLLKSWDAERAAWVAVVFLISPVNILNVLITTDTPLIFFVFVSVYMMVRAVQQDRLSYYLLSGVALGFAFLSKYFAVLLGLAYLAFVLFTPGLKRRWLGLSALVLASMPAVAVNVYWNYTHCWDNILFNLYNRNEGAQFSLDNVWLYVVTTLYLMTPPLVYYVWKQRGQMIDSSITRRMYGFAFWLPITFFALLSLKKTIGLHWVLAFYPFFYLWLAAKLTAVQWRKTAKFMAWFTAVHVLIVAAILAAPASWWQHSKLYSGYVFIMHNDDVIAQLRPYERDYLFAVDDYSNAAVIAYHANKEFFVFGAGSQHARQDDMNTDFRTMAGRNILTVDKSQPDLSKYTPYFQHVELRTVNVRGAVIYLVLGRGFDYPAYRAGVLAQVRDRYYRIPDFLPHTSCYFCDKYFADYACPR</sequence>
<evidence type="ECO:0000256" key="8">
    <source>
        <dbReference type="SAM" id="Phobius"/>
    </source>
</evidence>